<evidence type="ECO:0000313" key="3">
    <source>
        <dbReference type="Proteomes" id="UP000322524"/>
    </source>
</evidence>
<keyword evidence="1" id="KW-1133">Transmembrane helix</keyword>
<sequence length="82" mass="9456">MYWKLRIPLLLCSFGVISGFVQMFHHLIFTNLSYLINSVIFLGLIGIIYTLLEKTRVNEKKVHFSLGVGIILFGISFDYLMV</sequence>
<proteinExistence type="predicted"/>
<dbReference type="Proteomes" id="UP000322524">
    <property type="component" value="Unassembled WGS sequence"/>
</dbReference>
<evidence type="ECO:0000256" key="1">
    <source>
        <dbReference type="SAM" id="Phobius"/>
    </source>
</evidence>
<dbReference type="EMBL" id="VTEV01000005">
    <property type="protein sequence ID" value="TYS67740.1"/>
    <property type="molecule type" value="Genomic_DNA"/>
</dbReference>
<name>A0A5D4SWJ1_9BACI</name>
<dbReference type="AlphaFoldDB" id="A0A5D4SWJ1"/>
<organism evidence="2 3">
    <name type="scientific">Sutcliffiella horikoshii</name>
    <dbReference type="NCBI Taxonomy" id="79883"/>
    <lineage>
        <taxon>Bacteria</taxon>
        <taxon>Bacillati</taxon>
        <taxon>Bacillota</taxon>
        <taxon>Bacilli</taxon>
        <taxon>Bacillales</taxon>
        <taxon>Bacillaceae</taxon>
        <taxon>Sutcliffiella</taxon>
    </lineage>
</organism>
<feature type="transmembrane region" description="Helical" evidence="1">
    <location>
        <begin position="34"/>
        <end position="52"/>
    </location>
</feature>
<evidence type="ECO:0000313" key="2">
    <source>
        <dbReference type="EMBL" id="TYS67740.1"/>
    </source>
</evidence>
<accession>A0A5D4SWJ1</accession>
<feature type="transmembrane region" description="Helical" evidence="1">
    <location>
        <begin position="64"/>
        <end position="81"/>
    </location>
</feature>
<dbReference type="OrthoDB" id="2941030at2"/>
<dbReference type="RefSeq" id="WP_148988849.1">
    <property type="nucleotide sequence ID" value="NZ_VTEV01000005.1"/>
</dbReference>
<gene>
    <name evidence="2" type="ORF">FZC76_14345</name>
</gene>
<keyword evidence="1" id="KW-0812">Transmembrane</keyword>
<feature type="transmembrane region" description="Helical" evidence="1">
    <location>
        <begin position="7"/>
        <end position="28"/>
    </location>
</feature>
<comment type="caution">
    <text evidence="2">The sequence shown here is derived from an EMBL/GenBank/DDBJ whole genome shotgun (WGS) entry which is preliminary data.</text>
</comment>
<keyword evidence="1" id="KW-0472">Membrane</keyword>
<protein>
    <submittedName>
        <fullName evidence="2">Uncharacterized protein</fullName>
    </submittedName>
</protein>
<reference evidence="2 3" key="1">
    <citation type="submission" date="2019-08" db="EMBL/GenBank/DDBJ databases">
        <title>Bacillus genomes from the desert of Cuatro Cienegas, Coahuila.</title>
        <authorList>
            <person name="Olmedo-Alvarez G."/>
        </authorList>
    </citation>
    <scope>NUCLEOTIDE SEQUENCE [LARGE SCALE GENOMIC DNA]</scope>
    <source>
        <strain evidence="2 3">CH28_1T</strain>
    </source>
</reference>